<feature type="non-terminal residue" evidence="1">
    <location>
        <position position="1"/>
    </location>
</feature>
<proteinExistence type="predicted"/>
<evidence type="ECO:0000313" key="1">
    <source>
        <dbReference type="EMBL" id="PID55509.1"/>
    </source>
</evidence>
<gene>
    <name evidence="1" type="ORF">CSB45_15645</name>
</gene>
<sequence>GDGALNLSVAEGSTESEVFAGEGDDSFKGYYQVLPLEGMDSRYKMMVTGAGADGQWMTGDDEVKLLMRETFTEDGRLLSVETYDGLSDVVVERLENVGFNEAGMPVEQVLTKDGERFRTVFEYNEAGDPVKAIHYDGATLASGVDEFIWNHYWDGDVFVSRRYDVTSHGTATPDFVVFRYADADKAKLLEVDVYSEEGVLAERVVPKDGFEPFIFVGMGE</sequence>
<comment type="caution">
    <text evidence="1">The sequence shown here is derived from an EMBL/GenBank/DDBJ whole genome shotgun (WGS) entry which is preliminary data.</text>
</comment>
<name>A0A2G6E090_9BACT</name>
<accession>A0A2G6E090</accession>
<protein>
    <submittedName>
        <fullName evidence="1">Uncharacterized protein</fullName>
    </submittedName>
</protein>
<dbReference type="Proteomes" id="UP000229740">
    <property type="component" value="Unassembled WGS sequence"/>
</dbReference>
<dbReference type="AlphaFoldDB" id="A0A2G6E090"/>
<evidence type="ECO:0000313" key="2">
    <source>
        <dbReference type="Proteomes" id="UP000229740"/>
    </source>
</evidence>
<dbReference type="EMBL" id="PDPS01000083">
    <property type="protein sequence ID" value="PID55509.1"/>
    <property type="molecule type" value="Genomic_DNA"/>
</dbReference>
<reference evidence="1 2" key="1">
    <citation type="submission" date="2017-10" db="EMBL/GenBank/DDBJ databases">
        <title>Novel microbial diversity and functional potential in the marine mammal oral microbiome.</title>
        <authorList>
            <person name="Dudek N.K."/>
            <person name="Sun C.L."/>
            <person name="Burstein D."/>
            <person name="Kantor R.S."/>
            <person name="Aliaga Goltsman D.S."/>
            <person name="Bik E.M."/>
            <person name="Thomas B.C."/>
            <person name="Banfield J.F."/>
            <person name="Relman D.A."/>
        </authorList>
    </citation>
    <scope>NUCLEOTIDE SEQUENCE [LARGE SCALE GENOMIC DNA]</scope>
    <source>
        <strain evidence="1">DOLZORAL124_49_17</strain>
    </source>
</reference>
<organism evidence="1 2">
    <name type="scientific">candidate division KSB3 bacterium</name>
    <dbReference type="NCBI Taxonomy" id="2044937"/>
    <lineage>
        <taxon>Bacteria</taxon>
        <taxon>candidate division KSB3</taxon>
    </lineage>
</organism>